<organism evidence="2 3">
    <name type="scientific">Phaseolus angularis</name>
    <name type="common">Azuki bean</name>
    <name type="synonym">Vigna angularis</name>
    <dbReference type="NCBI Taxonomy" id="3914"/>
    <lineage>
        <taxon>Eukaryota</taxon>
        <taxon>Viridiplantae</taxon>
        <taxon>Streptophyta</taxon>
        <taxon>Embryophyta</taxon>
        <taxon>Tracheophyta</taxon>
        <taxon>Spermatophyta</taxon>
        <taxon>Magnoliopsida</taxon>
        <taxon>eudicotyledons</taxon>
        <taxon>Gunneridae</taxon>
        <taxon>Pentapetalae</taxon>
        <taxon>rosids</taxon>
        <taxon>fabids</taxon>
        <taxon>Fabales</taxon>
        <taxon>Fabaceae</taxon>
        <taxon>Papilionoideae</taxon>
        <taxon>50 kb inversion clade</taxon>
        <taxon>NPAAA clade</taxon>
        <taxon>indigoferoid/millettioid clade</taxon>
        <taxon>Phaseoleae</taxon>
        <taxon>Vigna</taxon>
    </lineage>
</organism>
<sequence length="297" mass="34337">MTSSRSGSTGGGGRSVTRMPDVTSRRVNEKPVTVEFDPRTFENWNIPNDERIRKKILSHIAIWWRDFKTRMTRQYVFDFKQNDITCRKYKITEEEWMQFKESRLTPEWQDDLVDQHSQGTFVAQGREDLLVATTGRLDCLGRVHGVGGAIGLRDYFGPKPRSTEAVTQEMEDAPTDDPTAPRVSTKGSCSTADRTDYNIQYEFLVDEDPSHVVAVGRQITRGQTIHGAPLWPTHAWCNKQNDSWACGYYIMSWMKEIIRAEIRGEWTKWFNTISPLSTSVITTIREDWAQYLNKHFK</sequence>
<dbReference type="PANTHER" id="PTHR33018:SF34">
    <property type="entry name" value="OS02G0472350 PROTEIN"/>
    <property type="match status" value="1"/>
</dbReference>
<evidence type="ECO:0000256" key="1">
    <source>
        <dbReference type="SAM" id="MobiDB-lite"/>
    </source>
</evidence>
<evidence type="ECO:0000313" key="2">
    <source>
        <dbReference type="EMBL" id="KOM48009.1"/>
    </source>
</evidence>
<dbReference type="Proteomes" id="UP000053144">
    <property type="component" value="Chromosome 7"/>
</dbReference>
<dbReference type="AlphaFoldDB" id="A0A0L9UZQ9"/>
<dbReference type="PANTHER" id="PTHR33018">
    <property type="entry name" value="OS10G0338966 PROTEIN-RELATED"/>
    <property type="match status" value="1"/>
</dbReference>
<feature type="region of interest" description="Disordered" evidence="1">
    <location>
        <begin position="1"/>
        <end position="28"/>
    </location>
</feature>
<feature type="region of interest" description="Disordered" evidence="1">
    <location>
        <begin position="161"/>
        <end position="189"/>
    </location>
</feature>
<accession>A0A0L9UZQ9</accession>
<proteinExistence type="predicted"/>
<dbReference type="Gramene" id="KOM48009">
    <property type="protein sequence ID" value="KOM48009"/>
    <property type="gene ID" value="LR48_Vigan07g171300"/>
</dbReference>
<protein>
    <recommendedName>
        <fullName evidence="4">Ubiquitin-like protease family profile domain-containing protein</fullName>
    </recommendedName>
</protein>
<dbReference type="EMBL" id="CM003377">
    <property type="protein sequence ID" value="KOM48009.1"/>
    <property type="molecule type" value="Genomic_DNA"/>
</dbReference>
<evidence type="ECO:0000313" key="3">
    <source>
        <dbReference type="Proteomes" id="UP000053144"/>
    </source>
</evidence>
<reference evidence="3" key="1">
    <citation type="journal article" date="2015" name="Proc. Natl. Acad. Sci. U.S.A.">
        <title>Genome sequencing of adzuki bean (Vigna angularis) provides insight into high starch and low fat accumulation and domestication.</title>
        <authorList>
            <person name="Yang K."/>
            <person name="Tian Z."/>
            <person name="Chen C."/>
            <person name="Luo L."/>
            <person name="Zhao B."/>
            <person name="Wang Z."/>
            <person name="Yu L."/>
            <person name="Li Y."/>
            <person name="Sun Y."/>
            <person name="Li W."/>
            <person name="Chen Y."/>
            <person name="Li Y."/>
            <person name="Zhang Y."/>
            <person name="Ai D."/>
            <person name="Zhao J."/>
            <person name="Shang C."/>
            <person name="Ma Y."/>
            <person name="Wu B."/>
            <person name="Wang M."/>
            <person name="Gao L."/>
            <person name="Sun D."/>
            <person name="Zhang P."/>
            <person name="Guo F."/>
            <person name="Wang W."/>
            <person name="Li Y."/>
            <person name="Wang J."/>
            <person name="Varshney R.K."/>
            <person name="Wang J."/>
            <person name="Ling H.Q."/>
            <person name="Wan P."/>
        </authorList>
    </citation>
    <scope>NUCLEOTIDE SEQUENCE</scope>
    <source>
        <strain evidence="3">cv. Jingnong 6</strain>
    </source>
</reference>
<gene>
    <name evidence="2" type="ORF">LR48_Vigan07g171300</name>
</gene>
<name>A0A0L9UZQ9_PHAAN</name>
<evidence type="ECO:0008006" key="4">
    <source>
        <dbReference type="Google" id="ProtNLM"/>
    </source>
</evidence>